<evidence type="ECO:0000313" key="3">
    <source>
        <dbReference type="Proteomes" id="UP000064967"/>
    </source>
</evidence>
<dbReference type="Proteomes" id="UP000064967">
    <property type="component" value="Chromosome"/>
</dbReference>
<keyword evidence="3" id="KW-1185">Reference proteome</keyword>
<dbReference type="EMBL" id="CP012333">
    <property type="protein sequence ID" value="AKU95040.1"/>
    <property type="molecule type" value="Genomic_DNA"/>
</dbReference>
<protein>
    <submittedName>
        <fullName evidence="2">Uncharacterized protein</fullName>
    </submittedName>
</protein>
<gene>
    <name evidence="2" type="ORF">AKJ09_01704</name>
</gene>
<reference evidence="2 3" key="1">
    <citation type="submission" date="2015-08" db="EMBL/GenBank/DDBJ databases">
        <authorList>
            <person name="Babu N.S."/>
            <person name="Beckwith C.J."/>
            <person name="Beseler K.G."/>
            <person name="Brison A."/>
            <person name="Carone J.V."/>
            <person name="Caskin T.P."/>
            <person name="Diamond M."/>
            <person name="Durham M.E."/>
            <person name="Foxe J.M."/>
            <person name="Go M."/>
            <person name="Henderson B.A."/>
            <person name="Jones I.B."/>
            <person name="McGettigan J.A."/>
            <person name="Micheletti S.J."/>
            <person name="Nasrallah M.E."/>
            <person name="Ortiz D."/>
            <person name="Piller C.R."/>
            <person name="Privatt S.R."/>
            <person name="Schneider S.L."/>
            <person name="Sharp S."/>
            <person name="Smith T.C."/>
            <person name="Stanton J.D."/>
            <person name="Ullery H.E."/>
            <person name="Wilson R.J."/>
            <person name="Serrano M.G."/>
            <person name="Buck G."/>
            <person name="Lee V."/>
            <person name="Wang Y."/>
            <person name="Carvalho R."/>
            <person name="Voegtly L."/>
            <person name="Shi R."/>
            <person name="Duckworth R."/>
            <person name="Johnson A."/>
            <person name="Loviza R."/>
            <person name="Walstead R."/>
            <person name="Shah Z."/>
            <person name="Kiflezghi M."/>
            <person name="Wade K."/>
            <person name="Ball S.L."/>
            <person name="Bradley K.W."/>
            <person name="Asai D.J."/>
            <person name="Bowman C.A."/>
            <person name="Russell D.A."/>
            <person name="Pope W.H."/>
            <person name="Jacobs-Sera D."/>
            <person name="Hendrix R.W."/>
            <person name="Hatfull G.F."/>
        </authorList>
    </citation>
    <scope>NUCLEOTIDE SEQUENCE [LARGE SCALE GENOMIC DNA]</scope>
    <source>
        <strain evidence="2 3">DSM 27648</strain>
    </source>
</reference>
<accession>A0A0K1PNC2</accession>
<feature type="compositionally biased region" description="Low complexity" evidence="1">
    <location>
        <begin position="127"/>
        <end position="160"/>
    </location>
</feature>
<proteinExistence type="predicted"/>
<sequence length="173" mass="18686">MAVVLGVTVSSAESAHAAPPATEEQYPAEIPQYKPLRYLEDYPHRMHGREDDVFDPIKHVPLEGVGYVSFGGQTRLQYELLEGLTRPDVVPRDSVLLVRNLVHADVHLALGLRVFTQLGSHLALGDPARTGPPTRTPSTSNRCSSNRGRSSGTPSSSRAPAARRCRSAGPRAG</sequence>
<evidence type="ECO:0000256" key="1">
    <source>
        <dbReference type="SAM" id="MobiDB-lite"/>
    </source>
</evidence>
<evidence type="ECO:0000313" key="2">
    <source>
        <dbReference type="EMBL" id="AKU95040.1"/>
    </source>
</evidence>
<dbReference type="AlphaFoldDB" id="A0A0K1PNC2"/>
<dbReference type="KEGG" id="llu:AKJ09_01704"/>
<dbReference type="STRING" id="1391654.AKJ09_01704"/>
<feature type="region of interest" description="Disordered" evidence="1">
    <location>
        <begin position="125"/>
        <end position="173"/>
    </location>
</feature>
<organism evidence="2 3">
    <name type="scientific">Labilithrix luteola</name>
    <dbReference type="NCBI Taxonomy" id="1391654"/>
    <lineage>
        <taxon>Bacteria</taxon>
        <taxon>Pseudomonadati</taxon>
        <taxon>Myxococcota</taxon>
        <taxon>Polyangia</taxon>
        <taxon>Polyangiales</taxon>
        <taxon>Labilitrichaceae</taxon>
        <taxon>Labilithrix</taxon>
    </lineage>
</organism>
<name>A0A0K1PNC2_9BACT</name>